<comment type="caution">
    <text evidence="2">The sequence shown here is derived from an EMBL/GenBank/DDBJ whole genome shotgun (WGS) entry which is preliminary data.</text>
</comment>
<evidence type="ECO:0000313" key="3">
    <source>
        <dbReference type="Proteomes" id="UP000283805"/>
    </source>
</evidence>
<dbReference type="GO" id="GO:0009269">
    <property type="term" value="P:response to desiccation"/>
    <property type="evidence" value="ECO:0007669"/>
    <property type="project" value="InterPro"/>
</dbReference>
<accession>A0A419W082</accession>
<feature type="domain" description="Water stress and hypersensitive response" evidence="1">
    <location>
        <begin position="178"/>
        <end position="296"/>
    </location>
</feature>
<dbReference type="Gene3D" id="2.60.40.10">
    <property type="entry name" value="Immunoglobulins"/>
    <property type="match status" value="2"/>
</dbReference>
<dbReference type="Proteomes" id="UP000283805">
    <property type="component" value="Unassembled WGS sequence"/>
</dbReference>
<name>A0A419W082_9EURY</name>
<dbReference type="SUPFAM" id="SSF117070">
    <property type="entry name" value="LEA14-like"/>
    <property type="match status" value="2"/>
</dbReference>
<dbReference type="SMART" id="SM00769">
    <property type="entry name" value="WHy"/>
    <property type="match status" value="2"/>
</dbReference>
<dbReference type="OrthoDB" id="105458at2157"/>
<keyword evidence="3" id="KW-1185">Reference proteome</keyword>
<sequence>MAGRRTAIVILVVLVLIAATVGYGVIAVDRPQIESVDNEWGTVTADRTEVETQIDVDNPLLLRVGDATANVSYTISANDIVLASEQNNRVRLAGGESTVSVSTMIDNDQLPAWWASHINENETTEVRIEPDVTVDYAGLRLPADRWTHDRTVETDLLEPLQTNRSQQIQASDRTLFVVEETDAQWGNATTNSTPIQAEATVTNPTDIRVPITEIGYTIRLNDIVVGDGIAAEQAVIEPNSTRSIEATAAMDTAALDEWWVTHLQNDETSTLSVEFTATLEYAGIQREVPLDVLSYDRTFETDILDEHSREAFAAGSPTPPANDARS</sequence>
<dbReference type="AlphaFoldDB" id="A0A419W082"/>
<organism evidence="2 3">
    <name type="scientific">Halopiger aswanensis</name>
    <dbReference type="NCBI Taxonomy" id="148449"/>
    <lineage>
        <taxon>Archaea</taxon>
        <taxon>Methanobacteriati</taxon>
        <taxon>Methanobacteriota</taxon>
        <taxon>Stenosarchaea group</taxon>
        <taxon>Halobacteria</taxon>
        <taxon>Halobacteriales</taxon>
        <taxon>Natrialbaceae</taxon>
        <taxon>Halopiger</taxon>
    </lineage>
</organism>
<dbReference type="InterPro" id="IPR013783">
    <property type="entry name" value="Ig-like_fold"/>
</dbReference>
<evidence type="ECO:0000313" key="2">
    <source>
        <dbReference type="EMBL" id="RKD88893.1"/>
    </source>
</evidence>
<dbReference type="EMBL" id="RAPO01000004">
    <property type="protein sequence ID" value="RKD88893.1"/>
    <property type="molecule type" value="Genomic_DNA"/>
</dbReference>
<dbReference type="InterPro" id="IPR004864">
    <property type="entry name" value="LEA_2"/>
</dbReference>
<evidence type="ECO:0000259" key="1">
    <source>
        <dbReference type="SMART" id="SM00769"/>
    </source>
</evidence>
<proteinExistence type="predicted"/>
<gene>
    <name evidence="2" type="ORF">ATJ93_3710</name>
</gene>
<feature type="domain" description="Water stress and hypersensitive response" evidence="1">
    <location>
        <begin position="33"/>
        <end position="151"/>
    </location>
</feature>
<dbReference type="InterPro" id="IPR013990">
    <property type="entry name" value="WHy-dom"/>
</dbReference>
<protein>
    <submittedName>
        <fullName evidence="2">LEA14-like dessication related protein</fullName>
    </submittedName>
</protein>
<reference evidence="2 3" key="1">
    <citation type="submission" date="2018-09" db="EMBL/GenBank/DDBJ databases">
        <title>Genomic Encyclopedia of Archaeal and Bacterial Type Strains, Phase II (KMG-II): from individual species to whole genera.</title>
        <authorList>
            <person name="Goeker M."/>
        </authorList>
    </citation>
    <scope>NUCLEOTIDE SEQUENCE [LARGE SCALE GENOMIC DNA]</scope>
    <source>
        <strain evidence="2 3">DSM 13151</strain>
    </source>
</reference>
<dbReference type="Pfam" id="PF03168">
    <property type="entry name" value="LEA_2"/>
    <property type="match status" value="1"/>
</dbReference>